<dbReference type="InterPro" id="IPR000868">
    <property type="entry name" value="Isochorismatase-like_dom"/>
</dbReference>
<sequence>MDKFFVNKDEVVLMVIDIQERLVPVMKYGSQIINKTNILLTIANRLNIPVVVTQQYTKGLGKTVEEVASNFNQVTIYEKITFSACTDQLVADLKKIGRPKIIVTGMEAHVCVFQTVRDLLKIGYNVFVVSDAVCSRSKENYLNALSLMQQMGAVITNTESVFFDLMKEAGTPEFKELSRLIK</sequence>
<gene>
    <name evidence="2" type="ORF">SAMN02745885_01409</name>
</gene>
<dbReference type="SUPFAM" id="SSF52499">
    <property type="entry name" value="Isochorismatase-like hydrolases"/>
    <property type="match status" value="1"/>
</dbReference>
<dbReference type="Gene3D" id="3.40.50.850">
    <property type="entry name" value="Isochorismatase-like"/>
    <property type="match status" value="1"/>
</dbReference>
<dbReference type="AlphaFoldDB" id="A0A1T4PU41"/>
<feature type="domain" description="Isochorismatase-like" evidence="1">
    <location>
        <begin position="12"/>
        <end position="159"/>
    </location>
</feature>
<dbReference type="CDD" id="cd01012">
    <property type="entry name" value="YcaC_related"/>
    <property type="match status" value="1"/>
</dbReference>
<dbReference type="RefSeq" id="WP_078665475.1">
    <property type="nucleotide sequence ID" value="NZ_FUXM01000013.1"/>
</dbReference>
<dbReference type="Proteomes" id="UP000189933">
    <property type="component" value="Unassembled WGS sequence"/>
</dbReference>
<evidence type="ECO:0000259" key="1">
    <source>
        <dbReference type="Pfam" id="PF00857"/>
    </source>
</evidence>
<dbReference type="Pfam" id="PF00857">
    <property type="entry name" value="Isochorismatase"/>
    <property type="match status" value="1"/>
</dbReference>
<dbReference type="EMBL" id="FUXM01000013">
    <property type="protein sequence ID" value="SJZ94747.1"/>
    <property type="molecule type" value="Genomic_DNA"/>
</dbReference>
<name>A0A1T4PU41_9FIRM</name>
<dbReference type="InterPro" id="IPR036380">
    <property type="entry name" value="Isochorismatase-like_sf"/>
</dbReference>
<organism evidence="2 3">
    <name type="scientific">Carboxydocella sporoproducens DSM 16521</name>
    <dbReference type="NCBI Taxonomy" id="1121270"/>
    <lineage>
        <taxon>Bacteria</taxon>
        <taxon>Bacillati</taxon>
        <taxon>Bacillota</taxon>
        <taxon>Clostridia</taxon>
        <taxon>Eubacteriales</taxon>
        <taxon>Clostridiales Family XVI. Incertae Sedis</taxon>
        <taxon>Carboxydocella</taxon>
    </lineage>
</organism>
<keyword evidence="3" id="KW-1185">Reference proteome</keyword>
<evidence type="ECO:0000313" key="2">
    <source>
        <dbReference type="EMBL" id="SJZ94747.1"/>
    </source>
</evidence>
<evidence type="ECO:0000313" key="3">
    <source>
        <dbReference type="Proteomes" id="UP000189933"/>
    </source>
</evidence>
<accession>A0A1T4PU41</accession>
<proteinExistence type="predicted"/>
<protein>
    <submittedName>
        <fullName evidence="2">Nicotinamidase-related amidase</fullName>
    </submittedName>
</protein>
<dbReference type="InterPro" id="IPR050993">
    <property type="entry name" value="Isochorismatase_domain"/>
</dbReference>
<reference evidence="3" key="1">
    <citation type="submission" date="2017-02" db="EMBL/GenBank/DDBJ databases">
        <authorList>
            <person name="Varghese N."/>
            <person name="Submissions S."/>
        </authorList>
    </citation>
    <scope>NUCLEOTIDE SEQUENCE [LARGE SCALE GENOMIC DNA]</scope>
    <source>
        <strain evidence="3">DSM 16521</strain>
    </source>
</reference>
<dbReference type="PANTHER" id="PTHR14119">
    <property type="entry name" value="HYDROLASE"/>
    <property type="match status" value="1"/>
</dbReference>
<dbReference type="OrthoDB" id="9789777at2"/>
<dbReference type="PANTHER" id="PTHR14119:SF3">
    <property type="entry name" value="ISOCHORISMATASE DOMAIN-CONTAINING PROTEIN 2"/>
    <property type="match status" value="1"/>
</dbReference>